<comment type="caution">
    <text evidence="1">The sequence shown here is derived from an EMBL/GenBank/DDBJ whole genome shotgun (WGS) entry which is preliminary data.</text>
</comment>
<evidence type="ECO:0000313" key="1">
    <source>
        <dbReference type="EMBL" id="HJG80541.1"/>
    </source>
</evidence>
<dbReference type="AlphaFoldDB" id="A0A921MFJ8"/>
<organism evidence="1 2">
    <name type="scientific">Brevibacterium senegalense</name>
    <dbReference type="NCBI Taxonomy" id="1033736"/>
    <lineage>
        <taxon>Bacteria</taxon>
        <taxon>Bacillati</taxon>
        <taxon>Actinomycetota</taxon>
        <taxon>Actinomycetes</taxon>
        <taxon>Micrococcales</taxon>
        <taxon>Brevibacteriaceae</taxon>
        <taxon>Brevibacterium</taxon>
    </lineage>
</organism>
<protein>
    <submittedName>
        <fullName evidence="1">Siderophore-interacting protein</fullName>
    </submittedName>
</protein>
<dbReference type="Gene3D" id="3.40.50.80">
    <property type="entry name" value="Nucleotide-binding domain of ferredoxin-NADP reductase (FNR) module"/>
    <property type="match status" value="1"/>
</dbReference>
<accession>A0A921MFJ8</accession>
<reference evidence="1" key="1">
    <citation type="journal article" date="2021" name="PeerJ">
        <title>Extensive microbial diversity within the chicken gut microbiome revealed by metagenomics and culture.</title>
        <authorList>
            <person name="Gilroy R."/>
            <person name="Ravi A."/>
            <person name="Getino M."/>
            <person name="Pursley I."/>
            <person name="Horton D.L."/>
            <person name="Alikhan N.F."/>
            <person name="Baker D."/>
            <person name="Gharbi K."/>
            <person name="Hall N."/>
            <person name="Watson M."/>
            <person name="Adriaenssens E.M."/>
            <person name="Foster-Nyarko E."/>
            <person name="Jarju S."/>
            <person name="Secka A."/>
            <person name="Antonio M."/>
            <person name="Oren A."/>
            <person name="Chaudhuri R.R."/>
            <person name="La Ragione R."/>
            <person name="Hildebrand F."/>
            <person name="Pallen M.J."/>
        </authorList>
    </citation>
    <scope>NUCLEOTIDE SEQUENCE</scope>
    <source>
        <strain evidence="1">ChiGjej5B5-7349</strain>
    </source>
</reference>
<name>A0A921MFJ8_9MICO</name>
<proteinExistence type="predicted"/>
<dbReference type="Proteomes" id="UP000784435">
    <property type="component" value="Unassembled WGS sequence"/>
</dbReference>
<dbReference type="InterPro" id="IPR039261">
    <property type="entry name" value="FNR_nucleotide-bd"/>
</dbReference>
<sequence length="135" mass="14879">MHTHGPVLLAGGLADVDFITDYFRQLPPPALHSIFGTVFIEVESRFDISTLDVPAGIGVHWLVREDIDAGSAQPGLPLVQAVQLWAQEWIIDGGDPCQAPQLMWIGCAGTPLVERMCLHLLHEHEDLHLHHADLI</sequence>
<reference evidence="1" key="2">
    <citation type="submission" date="2021-09" db="EMBL/GenBank/DDBJ databases">
        <authorList>
            <person name="Gilroy R."/>
        </authorList>
    </citation>
    <scope>NUCLEOTIDE SEQUENCE</scope>
    <source>
        <strain evidence="1">ChiGjej5B5-7349</strain>
    </source>
</reference>
<evidence type="ECO:0000313" key="2">
    <source>
        <dbReference type="Proteomes" id="UP000784435"/>
    </source>
</evidence>
<gene>
    <name evidence="1" type="ORF">K8V08_09040</name>
</gene>
<dbReference type="EMBL" id="DYUK01000192">
    <property type="protein sequence ID" value="HJG80541.1"/>
    <property type="molecule type" value="Genomic_DNA"/>
</dbReference>